<dbReference type="PANTHER" id="PTHR30075:SF2">
    <property type="entry name" value="GLYCINE--TRNA LIGASE, CHLOROPLASTIC_MITOCHONDRIAL 2"/>
    <property type="match status" value="1"/>
</dbReference>
<proteinExistence type="inferred from homology"/>
<evidence type="ECO:0000256" key="9">
    <source>
        <dbReference type="ARBA" id="ARBA00023146"/>
    </source>
</evidence>
<dbReference type="GO" id="GO:0004820">
    <property type="term" value="F:glycine-tRNA ligase activity"/>
    <property type="evidence" value="ECO:0007669"/>
    <property type="project" value="UniProtKB-UniRule"/>
</dbReference>
<feature type="domain" description="DALR anticodon binding" evidence="12">
    <location>
        <begin position="552"/>
        <end position="654"/>
    </location>
</feature>
<evidence type="ECO:0000256" key="4">
    <source>
        <dbReference type="ARBA" id="ARBA00022490"/>
    </source>
</evidence>
<accession>A0A2A4Z922</accession>
<sequence length="667" mass="73336">MAELFIELFSEEIPSRMQNAAKADLGRLVSGFLKSAGLKFGAVETYATPRRICVKIADVPTSTPDVKEERKGPQVGAPERAIEGFLRGAGVTLDQCVEQEIKGKTFHVAIIEKIGQSTADIVAVSMPELIRKFPWPKSMRWGNGTLRWVRPLQSIICLLDGAVVPFEIENVPVGDSTQGHLFMNNDRFRVTDFADYKAKLLAANVVLDGAERAAMILTGAQKICVAQGLELIDDKSLIAETAGLVEWPVALLGEFEVEFLDVPERVIIETIKGHQKCFSVIDPNSGKLSNHFVAISNMIAADGGKIITHGNEKVIRARLSDAKYFWETDKKIKLADRVEKLKNITFHAKLGSQFERVSSIKELATMLSEFTKADVEKTALAVELCKADLVTHMVGELPELQGYMGQQYALAEGIDAEVAEALAEHYAPQGPSDAVPSNLVALTVSLADKFNTLLGFWSIDEKPTGSKDPFALRRAALGIIRIVLERQIRLDIPQELLPFFVDRLKVYFKDQGMRHDLIDAVFALNGQNDIVLAEKRIAALADFLKSDDGVNLQAGVKRAANILRIEEKKDGVTYDSHVDEALLKLDAEQALFAAITENIGLMQKAVVAEDFAAAMAALAKLRTPVDAFFDDVKVNDDDAATRVNRLKLLAMIRNATQHIADFSRVEG</sequence>
<dbReference type="GO" id="GO:0006420">
    <property type="term" value="P:arginyl-tRNA aminoacylation"/>
    <property type="evidence" value="ECO:0007669"/>
    <property type="project" value="InterPro"/>
</dbReference>
<keyword evidence="9 11" id="KW-0030">Aminoacyl-tRNA synthetase</keyword>
<dbReference type="EC" id="6.1.1.14" evidence="11"/>
<keyword evidence="8 11" id="KW-0648">Protein biosynthesis</keyword>
<evidence type="ECO:0000256" key="11">
    <source>
        <dbReference type="HAMAP-Rule" id="MF_00255"/>
    </source>
</evidence>
<dbReference type="InterPro" id="IPR006194">
    <property type="entry name" value="Gly-tRNA-synth_heterodimer"/>
</dbReference>
<keyword evidence="6 11" id="KW-0547">Nucleotide-binding</keyword>
<evidence type="ECO:0000256" key="6">
    <source>
        <dbReference type="ARBA" id="ARBA00022741"/>
    </source>
</evidence>
<evidence type="ECO:0000259" key="12">
    <source>
        <dbReference type="Pfam" id="PF05746"/>
    </source>
</evidence>
<keyword evidence="4 11" id="KW-0963">Cytoplasm</keyword>
<dbReference type="PANTHER" id="PTHR30075">
    <property type="entry name" value="GLYCYL-TRNA SYNTHETASE"/>
    <property type="match status" value="1"/>
</dbReference>
<gene>
    <name evidence="11" type="primary">glyS</name>
    <name evidence="13" type="ORF">COB13_02245</name>
</gene>
<keyword evidence="7 11" id="KW-0067">ATP-binding</keyword>
<dbReference type="GO" id="GO:0006426">
    <property type="term" value="P:glycyl-tRNA aminoacylation"/>
    <property type="evidence" value="ECO:0007669"/>
    <property type="project" value="UniProtKB-UniRule"/>
</dbReference>
<evidence type="ECO:0000256" key="2">
    <source>
        <dbReference type="ARBA" id="ARBA00008226"/>
    </source>
</evidence>
<comment type="catalytic activity">
    <reaction evidence="10 11">
        <text>tRNA(Gly) + glycine + ATP = glycyl-tRNA(Gly) + AMP + diphosphate</text>
        <dbReference type="Rhea" id="RHEA:16013"/>
        <dbReference type="Rhea" id="RHEA-COMP:9664"/>
        <dbReference type="Rhea" id="RHEA-COMP:9683"/>
        <dbReference type="ChEBI" id="CHEBI:30616"/>
        <dbReference type="ChEBI" id="CHEBI:33019"/>
        <dbReference type="ChEBI" id="CHEBI:57305"/>
        <dbReference type="ChEBI" id="CHEBI:78442"/>
        <dbReference type="ChEBI" id="CHEBI:78522"/>
        <dbReference type="ChEBI" id="CHEBI:456215"/>
        <dbReference type="EC" id="6.1.1.14"/>
    </reaction>
</comment>
<dbReference type="GO" id="GO:0005829">
    <property type="term" value="C:cytosol"/>
    <property type="evidence" value="ECO:0007669"/>
    <property type="project" value="TreeGrafter"/>
</dbReference>
<dbReference type="GO" id="GO:0005524">
    <property type="term" value="F:ATP binding"/>
    <property type="evidence" value="ECO:0007669"/>
    <property type="project" value="UniProtKB-UniRule"/>
</dbReference>
<reference key="1">
    <citation type="submission" date="2017-08" db="EMBL/GenBank/DDBJ databases">
        <title>A dynamic microbial community with high functional redundancy inhabits the cold, oxic subseafloor aquifer.</title>
        <authorList>
            <person name="Tully B.J."/>
            <person name="Wheat C.G."/>
            <person name="Glazer B.T."/>
            <person name="Huber J.A."/>
        </authorList>
    </citation>
    <scope>NUCLEOTIDE SEQUENCE [LARGE SCALE GENOMIC DNA]</scope>
</reference>
<protein>
    <recommendedName>
        <fullName evidence="11">Glycine--tRNA ligase beta subunit</fullName>
        <ecNumber evidence="11">6.1.1.14</ecNumber>
    </recommendedName>
    <alternativeName>
        <fullName evidence="11">Glycyl-tRNA synthetase beta subunit</fullName>
        <shortName evidence="11">GlyRS</shortName>
    </alternativeName>
</protein>
<dbReference type="PROSITE" id="PS50861">
    <property type="entry name" value="AA_TRNA_LIGASE_II_GLYAB"/>
    <property type="match status" value="1"/>
</dbReference>
<keyword evidence="5 11" id="KW-0436">Ligase</keyword>
<comment type="caution">
    <text evidence="13">The sequence shown here is derived from an EMBL/GenBank/DDBJ whole genome shotgun (WGS) entry which is preliminary data.</text>
</comment>
<dbReference type="Pfam" id="PF02092">
    <property type="entry name" value="tRNA_synt_2f"/>
    <property type="match status" value="1"/>
</dbReference>
<dbReference type="HAMAP" id="MF_00255">
    <property type="entry name" value="Gly_tRNA_synth_beta"/>
    <property type="match status" value="1"/>
</dbReference>
<dbReference type="GO" id="GO:0004814">
    <property type="term" value="F:arginine-tRNA ligase activity"/>
    <property type="evidence" value="ECO:0007669"/>
    <property type="project" value="InterPro"/>
</dbReference>
<name>A0A2A4Z922_9PROT</name>
<dbReference type="InterPro" id="IPR008909">
    <property type="entry name" value="DALR_anticod-bd"/>
</dbReference>
<evidence type="ECO:0000256" key="3">
    <source>
        <dbReference type="ARBA" id="ARBA00011209"/>
    </source>
</evidence>
<dbReference type="InterPro" id="IPR015944">
    <property type="entry name" value="Gly-tRNA-synth_bsu"/>
</dbReference>
<evidence type="ECO:0000256" key="7">
    <source>
        <dbReference type="ARBA" id="ARBA00022840"/>
    </source>
</evidence>
<dbReference type="EMBL" id="NVUS01000002">
    <property type="protein sequence ID" value="PCJ03465.1"/>
    <property type="molecule type" value="Genomic_DNA"/>
</dbReference>
<evidence type="ECO:0000256" key="8">
    <source>
        <dbReference type="ARBA" id="ARBA00022917"/>
    </source>
</evidence>
<comment type="similarity">
    <text evidence="2 11">Belongs to the class-II aminoacyl-tRNA synthetase family.</text>
</comment>
<evidence type="ECO:0000256" key="5">
    <source>
        <dbReference type="ARBA" id="ARBA00022598"/>
    </source>
</evidence>
<dbReference type="NCBIfam" id="TIGR00211">
    <property type="entry name" value="glyS"/>
    <property type="match status" value="1"/>
</dbReference>
<evidence type="ECO:0000256" key="1">
    <source>
        <dbReference type="ARBA" id="ARBA00004496"/>
    </source>
</evidence>
<dbReference type="SUPFAM" id="SSF109604">
    <property type="entry name" value="HD-domain/PDEase-like"/>
    <property type="match status" value="1"/>
</dbReference>
<dbReference type="AlphaFoldDB" id="A0A2A4Z922"/>
<dbReference type="PRINTS" id="PR01045">
    <property type="entry name" value="TRNASYNTHGB"/>
</dbReference>
<comment type="subunit">
    <text evidence="3 11">Tetramer of two alpha and two beta subunits.</text>
</comment>
<dbReference type="Pfam" id="PF05746">
    <property type="entry name" value="DALR_1"/>
    <property type="match status" value="1"/>
</dbReference>
<comment type="subcellular location">
    <subcellularLocation>
        <location evidence="1 11">Cytoplasm</location>
    </subcellularLocation>
</comment>
<organism evidence="13">
    <name type="scientific">OCS116 cluster bacterium</name>
    <dbReference type="NCBI Taxonomy" id="2030921"/>
    <lineage>
        <taxon>Bacteria</taxon>
        <taxon>Pseudomonadati</taxon>
        <taxon>Pseudomonadota</taxon>
        <taxon>Alphaproteobacteria</taxon>
        <taxon>OCS116 cluster</taxon>
    </lineage>
</organism>
<evidence type="ECO:0000313" key="13">
    <source>
        <dbReference type="EMBL" id="PCJ03465.1"/>
    </source>
</evidence>
<evidence type="ECO:0000256" key="10">
    <source>
        <dbReference type="ARBA" id="ARBA00047937"/>
    </source>
</evidence>
<reference evidence="13" key="2">
    <citation type="journal article" date="2018" name="ISME J.">
        <title>A dynamic microbial community with high functional redundancy inhabits the cold, oxic subseafloor aquifer.</title>
        <authorList>
            <person name="Tully B.J."/>
            <person name="Wheat C.G."/>
            <person name="Glazer B.T."/>
            <person name="Huber J.A."/>
        </authorList>
    </citation>
    <scope>NUCLEOTIDE SEQUENCE</scope>
    <source>
        <strain evidence="13">NORP83</strain>
    </source>
</reference>